<proteinExistence type="predicted"/>
<comment type="caution">
    <text evidence="1">The sequence shown here is derived from an EMBL/GenBank/DDBJ whole genome shotgun (WGS) entry which is preliminary data.</text>
</comment>
<dbReference type="AlphaFoldDB" id="A0ABD1PEL8"/>
<accession>A0ABD1PEL8</accession>
<gene>
    <name evidence="1" type="ORF">Adt_45494</name>
</gene>
<keyword evidence="2" id="KW-1185">Reference proteome</keyword>
<name>A0ABD1PEL8_9LAMI</name>
<dbReference type="PANTHER" id="PTHR48475">
    <property type="entry name" value="RIBONUCLEASE H"/>
    <property type="match status" value="1"/>
</dbReference>
<dbReference type="PANTHER" id="PTHR48475:SF2">
    <property type="entry name" value="RIBONUCLEASE H"/>
    <property type="match status" value="1"/>
</dbReference>
<reference evidence="2" key="1">
    <citation type="submission" date="2024-07" db="EMBL/GenBank/DDBJ databases">
        <title>Two chromosome-level genome assemblies of Korean endemic species Abeliophyllum distichum and Forsythia ovata (Oleaceae).</title>
        <authorList>
            <person name="Jang H."/>
        </authorList>
    </citation>
    <scope>NUCLEOTIDE SEQUENCE [LARGE SCALE GENOMIC DNA]</scope>
</reference>
<dbReference type="Proteomes" id="UP001604336">
    <property type="component" value="Unassembled WGS sequence"/>
</dbReference>
<evidence type="ECO:0000313" key="2">
    <source>
        <dbReference type="Proteomes" id="UP001604336"/>
    </source>
</evidence>
<dbReference type="EMBL" id="JBFOLK010000014">
    <property type="protein sequence ID" value="KAL2462074.1"/>
    <property type="molecule type" value="Genomic_DNA"/>
</dbReference>
<protein>
    <submittedName>
        <fullName evidence="1">Rve domain-containing</fullName>
    </submittedName>
</protein>
<sequence>MDEIIQFLKDGTMPQDSAEARRLRTRAARYTLIDEVLFNKGFSLPLLRCLREDEAKYTLGEVHEGVCGNHMGAIIDTQNVETRILLAITKERFHRICSKMRQMPEVCPHHQSSSRRVDLNPQPMALLKIED</sequence>
<evidence type="ECO:0000313" key="1">
    <source>
        <dbReference type="EMBL" id="KAL2462074.1"/>
    </source>
</evidence>
<organism evidence="1 2">
    <name type="scientific">Abeliophyllum distichum</name>
    <dbReference type="NCBI Taxonomy" id="126358"/>
    <lineage>
        <taxon>Eukaryota</taxon>
        <taxon>Viridiplantae</taxon>
        <taxon>Streptophyta</taxon>
        <taxon>Embryophyta</taxon>
        <taxon>Tracheophyta</taxon>
        <taxon>Spermatophyta</taxon>
        <taxon>Magnoliopsida</taxon>
        <taxon>eudicotyledons</taxon>
        <taxon>Gunneridae</taxon>
        <taxon>Pentapetalae</taxon>
        <taxon>asterids</taxon>
        <taxon>lamiids</taxon>
        <taxon>Lamiales</taxon>
        <taxon>Oleaceae</taxon>
        <taxon>Forsythieae</taxon>
        <taxon>Abeliophyllum</taxon>
    </lineage>
</organism>